<evidence type="ECO:0000313" key="2">
    <source>
        <dbReference type="EMBL" id="GAI69452.1"/>
    </source>
</evidence>
<feature type="non-terminal residue" evidence="2">
    <location>
        <position position="53"/>
    </location>
</feature>
<dbReference type="AlphaFoldDB" id="X1QLU0"/>
<evidence type="ECO:0000259" key="1">
    <source>
        <dbReference type="Pfam" id="PF13649"/>
    </source>
</evidence>
<dbReference type="InterPro" id="IPR029063">
    <property type="entry name" value="SAM-dependent_MTases_sf"/>
</dbReference>
<sequence length="53" mass="5973">LFKYIRNTDSVVDLGCAEGNLMKDILTITSRVVGVDLDRNYLEIAKKDNKISN</sequence>
<dbReference type="SUPFAM" id="SSF53335">
    <property type="entry name" value="S-adenosyl-L-methionine-dependent methyltransferases"/>
    <property type="match status" value="1"/>
</dbReference>
<name>X1QLU0_9ZZZZ</name>
<dbReference type="InterPro" id="IPR041698">
    <property type="entry name" value="Methyltransf_25"/>
</dbReference>
<organism evidence="2">
    <name type="scientific">marine sediment metagenome</name>
    <dbReference type="NCBI Taxonomy" id="412755"/>
    <lineage>
        <taxon>unclassified sequences</taxon>
        <taxon>metagenomes</taxon>
        <taxon>ecological metagenomes</taxon>
    </lineage>
</organism>
<comment type="caution">
    <text evidence="2">The sequence shown here is derived from an EMBL/GenBank/DDBJ whole genome shotgun (WGS) entry which is preliminary data.</text>
</comment>
<accession>X1QLU0</accession>
<dbReference type="Gene3D" id="3.40.50.150">
    <property type="entry name" value="Vaccinia Virus protein VP39"/>
    <property type="match status" value="1"/>
</dbReference>
<feature type="non-terminal residue" evidence="2">
    <location>
        <position position="1"/>
    </location>
</feature>
<protein>
    <recommendedName>
        <fullName evidence="1">Methyltransferase domain-containing protein</fullName>
    </recommendedName>
</protein>
<reference evidence="2" key="1">
    <citation type="journal article" date="2014" name="Front. Microbiol.">
        <title>High frequency of phylogenetically diverse reductive dehalogenase-homologous genes in deep subseafloor sedimentary metagenomes.</title>
        <authorList>
            <person name="Kawai M."/>
            <person name="Futagami T."/>
            <person name="Toyoda A."/>
            <person name="Takaki Y."/>
            <person name="Nishi S."/>
            <person name="Hori S."/>
            <person name="Arai W."/>
            <person name="Tsubouchi T."/>
            <person name="Morono Y."/>
            <person name="Uchiyama I."/>
            <person name="Ito T."/>
            <person name="Fujiyama A."/>
            <person name="Inagaki F."/>
            <person name="Takami H."/>
        </authorList>
    </citation>
    <scope>NUCLEOTIDE SEQUENCE</scope>
    <source>
        <strain evidence="2">Expedition CK06-06</strain>
    </source>
</reference>
<gene>
    <name evidence="2" type="ORF">S06H3_66607</name>
</gene>
<feature type="domain" description="Methyltransferase" evidence="1">
    <location>
        <begin position="11"/>
        <end position="49"/>
    </location>
</feature>
<dbReference type="EMBL" id="BARV01045497">
    <property type="protein sequence ID" value="GAI69452.1"/>
    <property type="molecule type" value="Genomic_DNA"/>
</dbReference>
<proteinExistence type="predicted"/>
<dbReference type="Pfam" id="PF13649">
    <property type="entry name" value="Methyltransf_25"/>
    <property type="match status" value="1"/>
</dbReference>